<dbReference type="InterPro" id="IPR010131">
    <property type="entry name" value="MdtP/NodT-like"/>
</dbReference>
<keyword evidence="3 9" id="KW-1134">Transmembrane beta strand</keyword>
<reference evidence="11" key="1">
    <citation type="submission" date="2016-04" db="EMBL/GenBank/DDBJ databases">
        <authorList>
            <person name="Evans L.H."/>
            <person name="Alamgir A."/>
            <person name="Owens N."/>
            <person name="Weber N.D."/>
            <person name="Virtaneva K."/>
            <person name="Barbian K."/>
            <person name="Babar A."/>
            <person name="Rosenke K."/>
        </authorList>
    </citation>
    <scope>NUCLEOTIDE SEQUENCE</scope>
    <source>
        <strain evidence="11">86</strain>
    </source>
</reference>
<dbReference type="EMBL" id="FLUQ01000001">
    <property type="protein sequence ID" value="SBV96600.1"/>
    <property type="molecule type" value="Genomic_DNA"/>
</dbReference>
<accession>A0A212JB02</accession>
<evidence type="ECO:0000256" key="3">
    <source>
        <dbReference type="ARBA" id="ARBA00022452"/>
    </source>
</evidence>
<evidence type="ECO:0000256" key="8">
    <source>
        <dbReference type="ARBA" id="ARBA00023288"/>
    </source>
</evidence>
<dbReference type="SUPFAM" id="SSF56954">
    <property type="entry name" value="Outer membrane efflux proteins (OEP)"/>
    <property type="match status" value="1"/>
</dbReference>
<feature type="coiled-coil region" evidence="10">
    <location>
        <begin position="207"/>
        <end position="259"/>
    </location>
</feature>
<keyword evidence="8 9" id="KW-0449">Lipoprotein</keyword>
<evidence type="ECO:0000256" key="10">
    <source>
        <dbReference type="SAM" id="Coils"/>
    </source>
</evidence>
<keyword evidence="6 9" id="KW-0472">Membrane</keyword>
<dbReference type="Pfam" id="PF02321">
    <property type="entry name" value="OEP"/>
    <property type="match status" value="2"/>
</dbReference>
<evidence type="ECO:0000256" key="1">
    <source>
        <dbReference type="ARBA" id="ARBA00004370"/>
    </source>
</evidence>
<gene>
    <name evidence="11" type="primary">yjcP</name>
    <name evidence="11" type="ORF">KL86DPRO_11072</name>
</gene>
<dbReference type="PANTHER" id="PTHR30203">
    <property type="entry name" value="OUTER MEMBRANE CATION EFFLUX PROTEIN"/>
    <property type="match status" value="1"/>
</dbReference>
<dbReference type="AlphaFoldDB" id="A0A212JB02"/>
<evidence type="ECO:0000256" key="9">
    <source>
        <dbReference type="RuleBase" id="RU362097"/>
    </source>
</evidence>
<name>A0A212JB02_9DELT</name>
<evidence type="ECO:0000256" key="4">
    <source>
        <dbReference type="ARBA" id="ARBA00022692"/>
    </source>
</evidence>
<proteinExistence type="inferred from homology"/>
<keyword evidence="10" id="KW-0175">Coiled coil</keyword>
<evidence type="ECO:0000256" key="6">
    <source>
        <dbReference type="ARBA" id="ARBA00023136"/>
    </source>
</evidence>
<dbReference type="GO" id="GO:0015562">
    <property type="term" value="F:efflux transmembrane transporter activity"/>
    <property type="evidence" value="ECO:0007669"/>
    <property type="project" value="InterPro"/>
</dbReference>
<keyword evidence="4 9" id="KW-0812">Transmembrane</keyword>
<keyword evidence="5" id="KW-0732">Signal</keyword>
<evidence type="ECO:0000313" key="11">
    <source>
        <dbReference type="EMBL" id="SBV96600.1"/>
    </source>
</evidence>
<evidence type="ECO:0000256" key="2">
    <source>
        <dbReference type="ARBA" id="ARBA00007613"/>
    </source>
</evidence>
<organism evidence="11">
    <name type="scientific">uncultured delta proteobacterium</name>
    <dbReference type="NCBI Taxonomy" id="34034"/>
    <lineage>
        <taxon>Bacteria</taxon>
        <taxon>Deltaproteobacteria</taxon>
        <taxon>environmental samples</taxon>
    </lineage>
</organism>
<dbReference type="PROSITE" id="PS51257">
    <property type="entry name" value="PROKAR_LIPOPROTEIN"/>
    <property type="match status" value="1"/>
</dbReference>
<sequence length="490" mass="53859">MSDTRNRYRAVALCLVLTALAFASSGCALLLHKDTDPKPMVGHERIRLAEDIRLARDSWPEAGWWLRFEDTQLSDLVVKALLDSPGMDVARARTEAAKAKIGAAVSNAGPLVGAMGMINRMRVSDAGFLGIYAEDIPLLGIHGPWYTTATVGLTGSWNLDIWGKDRAMIRATVGEANAQAAEQAQAELVLAGGVARLYFDIQALHSLLDLLEQIRAVEAEMTAASQERVKRGLEPRSTYEQARLRQLDLEEQVSNAQNDLRAFHEALRAIVGQPDLPPLERAGLPATQGRMPQTLGYELLARRPDLQAARWYVQASLDAVDAVKAAFYPSFNLLGFYGFDSMDATWLFNRGAQQIMFTPMVTLPIFDSGRLNAALREARTSSDMLIALYNEAVLNAVRDVALAGIRMQKIEAGLAIQEERLHSAAYLFESVNAYKKRGLADAVEAMAARLPLLAEQVRALELRRLHLMADIDLIQALGGGYRQEPPAPEK</sequence>
<evidence type="ECO:0000256" key="5">
    <source>
        <dbReference type="ARBA" id="ARBA00022729"/>
    </source>
</evidence>
<dbReference type="GO" id="GO:0005886">
    <property type="term" value="C:plasma membrane"/>
    <property type="evidence" value="ECO:0007669"/>
    <property type="project" value="UniProtKB-SubCell"/>
</dbReference>
<dbReference type="PANTHER" id="PTHR30203:SF20">
    <property type="entry name" value="MULTIDRUG RESISTANCE OUTER MEMBRANE PROTEIN MDTP-RELATED"/>
    <property type="match status" value="1"/>
</dbReference>
<keyword evidence="7 9" id="KW-0564">Palmitate</keyword>
<dbReference type="NCBIfam" id="TIGR01845">
    <property type="entry name" value="outer_NodT"/>
    <property type="match status" value="1"/>
</dbReference>
<evidence type="ECO:0000256" key="7">
    <source>
        <dbReference type="ARBA" id="ARBA00023139"/>
    </source>
</evidence>
<dbReference type="InterPro" id="IPR003423">
    <property type="entry name" value="OMP_efflux"/>
</dbReference>
<comment type="similarity">
    <text evidence="2 9">Belongs to the outer membrane factor (OMF) (TC 1.B.17) family.</text>
</comment>
<comment type="subcellular location">
    <subcellularLocation>
        <location evidence="9">Cell membrane</location>
        <topology evidence="9">Lipid-anchor</topology>
    </subcellularLocation>
    <subcellularLocation>
        <location evidence="1">Membrane</location>
    </subcellularLocation>
</comment>
<protein>
    <submittedName>
        <fullName evidence="11">Outer membrane factor of efflux pump</fullName>
    </submittedName>
</protein>
<dbReference type="Gene3D" id="1.20.1600.10">
    <property type="entry name" value="Outer membrane efflux proteins (OEP)"/>
    <property type="match status" value="1"/>
</dbReference>
<dbReference type="Gene3D" id="2.20.200.10">
    <property type="entry name" value="Outer membrane efflux proteins (OEP)"/>
    <property type="match status" value="1"/>
</dbReference>